<reference evidence="1 2" key="1">
    <citation type="submission" date="2011-03" db="EMBL/GenBank/DDBJ databases">
        <authorList>
            <person name="Weinstock G."/>
            <person name="Sodergren E."/>
            <person name="Clifton S."/>
            <person name="Fulton L."/>
            <person name="Fulton B."/>
            <person name="Courtney L."/>
            <person name="Fronick C."/>
            <person name="Harrison M."/>
            <person name="Strong C."/>
            <person name="Farmer C."/>
            <person name="Delahaunty K."/>
            <person name="Markovic C."/>
            <person name="Hall O."/>
            <person name="Minx P."/>
            <person name="Tomlinson C."/>
            <person name="Mitreva M."/>
            <person name="Hou S."/>
            <person name="Chen J."/>
            <person name="Wollam A."/>
            <person name="Pepin K.H."/>
            <person name="Johnson M."/>
            <person name="Bhonagiri V."/>
            <person name="Zhang X."/>
            <person name="Suruliraj S."/>
            <person name="Warren W."/>
            <person name="Chinwalla A."/>
            <person name="Mardis E.R."/>
            <person name="Wilson R.K."/>
        </authorList>
    </citation>
    <scope>NUCLEOTIDE SEQUENCE [LARGE SCALE GENOMIC DNA]</scope>
    <source>
        <strain evidence="1 2">YIT 11840</strain>
    </source>
</reference>
<name>G5SRY6_9BACT</name>
<sequence>MIQRYTFYAYSILRRVTHLFAHVSFAKKNAVRFHNIKYPLHIQKRKKKEYPNFAIETIIKVEIGFII</sequence>
<evidence type="ECO:0000313" key="2">
    <source>
        <dbReference type="Proteomes" id="UP000003598"/>
    </source>
</evidence>
<dbReference type="AlphaFoldDB" id="G5SRY6"/>
<dbReference type="Proteomes" id="UP000003598">
    <property type="component" value="Unassembled WGS sequence"/>
</dbReference>
<accession>G5SRY6</accession>
<keyword evidence="2" id="KW-1185">Reference proteome</keyword>
<gene>
    <name evidence="1" type="ORF">HMPREF9441_02135</name>
</gene>
<dbReference type="HOGENOM" id="CLU_2808498_0_0_10"/>
<protein>
    <submittedName>
        <fullName evidence="1">Uncharacterized protein</fullName>
    </submittedName>
</protein>
<organism evidence="1 2">
    <name type="scientific">Paraprevotella clara YIT 11840</name>
    <dbReference type="NCBI Taxonomy" id="762968"/>
    <lineage>
        <taxon>Bacteria</taxon>
        <taxon>Pseudomonadati</taxon>
        <taxon>Bacteroidota</taxon>
        <taxon>Bacteroidia</taxon>
        <taxon>Bacteroidales</taxon>
        <taxon>Prevotellaceae</taxon>
        <taxon>Paraprevotella</taxon>
    </lineage>
</organism>
<proteinExistence type="predicted"/>
<dbReference type="STRING" id="762968.HMPREF9441_02135"/>
<dbReference type="EMBL" id="AFFY01000025">
    <property type="protein sequence ID" value="EHH00128.1"/>
    <property type="molecule type" value="Genomic_DNA"/>
</dbReference>
<comment type="caution">
    <text evidence="1">The sequence shown here is derived from an EMBL/GenBank/DDBJ whole genome shotgun (WGS) entry which is preliminary data.</text>
</comment>
<evidence type="ECO:0000313" key="1">
    <source>
        <dbReference type="EMBL" id="EHH00128.1"/>
    </source>
</evidence>